<feature type="transmembrane region" description="Helical" evidence="5">
    <location>
        <begin position="104"/>
        <end position="121"/>
    </location>
</feature>
<evidence type="ECO:0000256" key="3">
    <source>
        <dbReference type="ARBA" id="ARBA00022989"/>
    </source>
</evidence>
<name>A0A1G1WHE8_9BACT</name>
<sequence length="425" mass="48066">MKLIQSLAAITLISLPLYVVRCRDFSWCSAPTPFTLLEVFILVTFFSWLIWRVYSVRNKIISTQKLFEGLRGPFFWPLVIFLGIGTLSMFVSSDLRSAAGIWKAYFVEPALLFIVVLDISVIRKSIAWALYSLLFSGFWVSSLAIWQSITKIDPFASESIISNRVTGVFDNPNALSLYLGPVSIIGLGFVFKIIRDKQSFNKKLLKLTLLIVGLLTFLFAIYLSKSRGAGIGLAASLVFFVGLILYTKLSVNLKKLGRRIFYLTVSVLLAFLAFGFLNIDRFVPAKAPKPLNTAYTRLCIWQATNRMLDDKFVMGAGLSGFPLVYPQYATCERHPFQYPHNIFLNFWVEMGVVGLLAFLWITYIYSKALSKHLNNFLAIGLLSTLAYIFVHGLVDVPYFKNDLSSQFWVLLAIAVWFDKSKVESV</sequence>
<keyword evidence="2 5" id="KW-0812">Transmembrane</keyword>
<dbReference type="Pfam" id="PF04932">
    <property type="entry name" value="Wzy_C"/>
    <property type="match status" value="1"/>
</dbReference>
<evidence type="ECO:0000313" key="8">
    <source>
        <dbReference type="Proteomes" id="UP000176389"/>
    </source>
</evidence>
<organism evidence="7 8">
    <name type="scientific">Candidatus Woykebacteria bacterium RBG_16_43_9</name>
    <dbReference type="NCBI Taxonomy" id="1802596"/>
    <lineage>
        <taxon>Bacteria</taxon>
        <taxon>Candidatus Woykeibacteriota</taxon>
    </lineage>
</organism>
<evidence type="ECO:0000256" key="2">
    <source>
        <dbReference type="ARBA" id="ARBA00022692"/>
    </source>
</evidence>
<evidence type="ECO:0000256" key="4">
    <source>
        <dbReference type="ARBA" id="ARBA00023136"/>
    </source>
</evidence>
<dbReference type="InterPro" id="IPR051533">
    <property type="entry name" value="WaaL-like"/>
</dbReference>
<proteinExistence type="predicted"/>
<feature type="transmembrane region" description="Helical" evidence="5">
    <location>
        <begin position="342"/>
        <end position="364"/>
    </location>
</feature>
<comment type="subcellular location">
    <subcellularLocation>
        <location evidence="1">Membrane</location>
        <topology evidence="1">Multi-pass membrane protein</topology>
    </subcellularLocation>
</comment>
<feature type="transmembrane region" description="Helical" evidence="5">
    <location>
        <begin position="74"/>
        <end position="92"/>
    </location>
</feature>
<feature type="transmembrane region" description="Helical" evidence="5">
    <location>
        <begin position="32"/>
        <end position="54"/>
    </location>
</feature>
<feature type="transmembrane region" description="Helical" evidence="5">
    <location>
        <begin position="204"/>
        <end position="223"/>
    </location>
</feature>
<dbReference type="PANTHER" id="PTHR37422">
    <property type="entry name" value="TEICHURONIC ACID BIOSYNTHESIS PROTEIN TUAE"/>
    <property type="match status" value="1"/>
</dbReference>
<dbReference type="GO" id="GO:0016020">
    <property type="term" value="C:membrane"/>
    <property type="evidence" value="ECO:0007669"/>
    <property type="project" value="UniProtKB-SubCell"/>
</dbReference>
<keyword evidence="3 5" id="KW-1133">Transmembrane helix</keyword>
<evidence type="ECO:0000313" key="7">
    <source>
        <dbReference type="EMBL" id="OGY26860.1"/>
    </source>
</evidence>
<dbReference type="Proteomes" id="UP000176389">
    <property type="component" value="Unassembled WGS sequence"/>
</dbReference>
<feature type="transmembrane region" description="Helical" evidence="5">
    <location>
        <begin position="128"/>
        <end position="149"/>
    </location>
</feature>
<feature type="domain" description="O-antigen ligase-related" evidence="6">
    <location>
        <begin position="213"/>
        <end position="359"/>
    </location>
</feature>
<feature type="transmembrane region" description="Helical" evidence="5">
    <location>
        <begin position="175"/>
        <end position="192"/>
    </location>
</feature>
<evidence type="ECO:0000256" key="1">
    <source>
        <dbReference type="ARBA" id="ARBA00004141"/>
    </source>
</evidence>
<gene>
    <name evidence="7" type="ORF">A2Z11_01645</name>
</gene>
<accession>A0A1G1WHE8</accession>
<feature type="transmembrane region" description="Helical" evidence="5">
    <location>
        <begin position="260"/>
        <end position="279"/>
    </location>
</feature>
<protein>
    <recommendedName>
        <fullName evidence="6">O-antigen ligase-related domain-containing protein</fullName>
    </recommendedName>
</protein>
<keyword evidence="4 5" id="KW-0472">Membrane</keyword>
<feature type="transmembrane region" description="Helical" evidence="5">
    <location>
        <begin position="376"/>
        <end position="394"/>
    </location>
</feature>
<dbReference type="STRING" id="1802596.A2Z11_01645"/>
<evidence type="ECO:0000259" key="6">
    <source>
        <dbReference type="Pfam" id="PF04932"/>
    </source>
</evidence>
<dbReference type="AlphaFoldDB" id="A0A1G1WHE8"/>
<dbReference type="InterPro" id="IPR007016">
    <property type="entry name" value="O-antigen_ligase-rel_domated"/>
</dbReference>
<evidence type="ECO:0000256" key="5">
    <source>
        <dbReference type="SAM" id="Phobius"/>
    </source>
</evidence>
<dbReference type="PANTHER" id="PTHR37422:SF13">
    <property type="entry name" value="LIPOPOLYSACCHARIDE BIOSYNTHESIS PROTEIN PA4999-RELATED"/>
    <property type="match status" value="1"/>
</dbReference>
<dbReference type="EMBL" id="MHCS01000009">
    <property type="protein sequence ID" value="OGY26860.1"/>
    <property type="molecule type" value="Genomic_DNA"/>
</dbReference>
<reference evidence="7 8" key="1">
    <citation type="journal article" date="2016" name="Nat. Commun.">
        <title>Thousands of microbial genomes shed light on interconnected biogeochemical processes in an aquifer system.</title>
        <authorList>
            <person name="Anantharaman K."/>
            <person name="Brown C.T."/>
            <person name="Hug L.A."/>
            <person name="Sharon I."/>
            <person name="Castelle C.J."/>
            <person name="Probst A.J."/>
            <person name="Thomas B.C."/>
            <person name="Singh A."/>
            <person name="Wilkins M.J."/>
            <person name="Karaoz U."/>
            <person name="Brodie E.L."/>
            <person name="Williams K.H."/>
            <person name="Hubbard S.S."/>
            <person name="Banfield J.F."/>
        </authorList>
    </citation>
    <scope>NUCLEOTIDE SEQUENCE [LARGE SCALE GENOMIC DNA]</scope>
</reference>
<feature type="transmembrane region" description="Helical" evidence="5">
    <location>
        <begin position="229"/>
        <end position="248"/>
    </location>
</feature>
<comment type="caution">
    <text evidence="7">The sequence shown here is derived from an EMBL/GenBank/DDBJ whole genome shotgun (WGS) entry which is preliminary data.</text>
</comment>